<dbReference type="AlphaFoldDB" id="A0A1H9TR27"/>
<organism evidence="1 2">
    <name type="scientific">Actinokineospora terrae</name>
    <dbReference type="NCBI Taxonomy" id="155974"/>
    <lineage>
        <taxon>Bacteria</taxon>
        <taxon>Bacillati</taxon>
        <taxon>Actinomycetota</taxon>
        <taxon>Actinomycetes</taxon>
        <taxon>Pseudonocardiales</taxon>
        <taxon>Pseudonocardiaceae</taxon>
        <taxon>Actinokineospora</taxon>
    </lineage>
</organism>
<dbReference type="STRING" id="155974.SAMN04487818_106418"/>
<dbReference type="Proteomes" id="UP000199051">
    <property type="component" value="Unassembled WGS sequence"/>
</dbReference>
<evidence type="ECO:0000313" key="2">
    <source>
        <dbReference type="Proteomes" id="UP000199051"/>
    </source>
</evidence>
<keyword evidence="2" id="KW-1185">Reference proteome</keyword>
<reference evidence="2" key="1">
    <citation type="submission" date="2016-10" db="EMBL/GenBank/DDBJ databases">
        <authorList>
            <person name="Varghese N."/>
            <person name="Submissions S."/>
        </authorList>
    </citation>
    <scope>NUCLEOTIDE SEQUENCE [LARGE SCALE GENOMIC DNA]</scope>
    <source>
        <strain evidence="2">DSM 44260</strain>
    </source>
</reference>
<accession>A0A1H9TR27</accession>
<dbReference type="RefSeq" id="WP_092778908.1">
    <property type="nucleotide sequence ID" value="NZ_FOGI01000006.1"/>
</dbReference>
<protein>
    <submittedName>
        <fullName evidence="1">Uncharacterized protein</fullName>
    </submittedName>
</protein>
<evidence type="ECO:0000313" key="1">
    <source>
        <dbReference type="EMBL" id="SER99477.1"/>
    </source>
</evidence>
<proteinExistence type="predicted"/>
<dbReference type="EMBL" id="FOGI01000006">
    <property type="protein sequence ID" value="SER99477.1"/>
    <property type="molecule type" value="Genomic_DNA"/>
</dbReference>
<sequence length="170" mass="18744">MPADLAALTQELDWTSLRGHPAPELFLTRLRAGIATWEAAIADLDAGGAAAAALDEVTGAFDMEADFADQTRDAVEMARLDVGTAAHRFLVLLVPVRRDLIRANHRPVTRLRKAVSLERRTQSRWRGPDGRAAAMVDRDLELEEVRVSAKAMLEEAATTADHFTRWRMGS</sequence>
<gene>
    <name evidence="1" type="ORF">SAMN04487818_106418</name>
</gene>
<name>A0A1H9TR27_9PSEU</name>